<evidence type="ECO:0008006" key="3">
    <source>
        <dbReference type="Google" id="ProtNLM"/>
    </source>
</evidence>
<sequence>MRFGTWNVRSTYRARSLKIVWEEISKYKLDLVGVHEVRWDGGGTEPAGEYIFSYGKRNENDELERVFDKNPKYHVNILLGDFNAKVCTEVVFKPTIGNKK</sequence>
<dbReference type="Proteomes" id="UP000235965">
    <property type="component" value="Unassembled WGS sequence"/>
</dbReference>
<dbReference type="InParanoid" id="A0A2J7QUP0"/>
<keyword evidence="2" id="KW-1185">Reference proteome</keyword>
<dbReference type="AlphaFoldDB" id="A0A2J7QUP0"/>
<accession>A0A2J7QUP0</accession>
<dbReference type="EMBL" id="NEVH01010495">
    <property type="protein sequence ID" value="PNF32299.1"/>
    <property type="molecule type" value="Genomic_DNA"/>
</dbReference>
<evidence type="ECO:0000313" key="2">
    <source>
        <dbReference type="Proteomes" id="UP000235965"/>
    </source>
</evidence>
<evidence type="ECO:0000313" key="1">
    <source>
        <dbReference type="EMBL" id="PNF32299.1"/>
    </source>
</evidence>
<protein>
    <recommendedName>
        <fullName evidence="3">Endonuclease/exonuclease/phosphatase domain-containing protein</fullName>
    </recommendedName>
</protein>
<name>A0A2J7QUP0_9NEOP</name>
<organism evidence="1 2">
    <name type="scientific">Cryptotermes secundus</name>
    <dbReference type="NCBI Taxonomy" id="105785"/>
    <lineage>
        <taxon>Eukaryota</taxon>
        <taxon>Metazoa</taxon>
        <taxon>Ecdysozoa</taxon>
        <taxon>Arthropoda</taxon>
        <taxon>Hexapoda</taxon>
        <taxon>Insecta</taxon>
        <taxon>Pterygota</taxon>
        <taxon>Neoptera</taxon>
        <taxon>Polyneoptera</taxon>
        <taxon>Dictyoptera</taxon>
        <taxon>Blattodea</taxon>
        <taxon>Blattoidea</taxon>
        <taxon>Termitoidae</taxon>
        <taxon>Kalotermitidae</taxon>
        <taxon>Cryptotermitinae</taxon>
        <taxon>Cryptotermes</taxon>
    </lineage>
</organism>
<reference evidence="1 2" key="1">
    <citation type="submission" date="2017-12" db="EMBL/GenBank/DDBJ databases">
        <title>Hemimetabolous genomes reveal molecular basis of termite eusociality.</title>
        <authorList>
            <person name="Harrison M.C."/>
            <person name="Jongepier E."/>
            <person name="Robertson H.M."/>
            <person name="Arning N."/>
            <person name="Bitard-Feildel T."/>
            <person name="Chao H."/>
            <person name="Childers C.P."/>
            <person name="Dinh H."/>
            <person name="Doddapaneni H."/>
            <person name="Dugan S."/>
            <person name="Gowin J."/>
            <person name="Greiner C."/>
            <person name="Han Y."/>
            <person name="Hu H."/>
            <person name="Hughes D.S.T."/>
            <person name="Huylmans A.-K."/>
            <person name="Kemena C."/>
            <person name="Kremer L.P.M."/>
            <person name="Lee S.L."/>
            <person name="Lopez-Ezquerra A."/>
            <person name="Mallet L."/>
            <person name="Monroy-Kuhn J.M."/>
            <person name="Moser A."/>
            <person name="Murali S.C."/>
            <person name="Muzny D.M."/>
            <person name="Otani S."/>
            <person name="Piulachs M.-D."/>
            <person name="Poelchau M."/>
            <person name="Qu J."/>
            <person name="Schaub F."/>
            <person name="Wada-Katsumata A."/>
            <person name="Worley K.C."/>
            <person name="Xie Q."/>
            <person name="Ylla G."/>
            <person name="Poulsen M."/>
            <person name="Gibbs R.A."/>
            <person name="Schal C."/>
            <person name="Richards S."/>
            <person name="Belles X."/>
            <person name="Korb J."/>
            <person name="Bornberg-Bauer E."/>
        </authorList>
    </citation>
    <scope>NUCLEOTIDE SEQUENCE [LARGE SCALE GENOMIC DNA]</scope>
    <source>
        <tissue evidence="1">Whole body</tissue>
    </source>
</reference>
<proteinExistence type="predicted"/>
<dbReference type="InterPro" id="IPR036691">
    <property type="entry name" value="Endo/exonu/phosph_ase_sf"/>
</dbReference>
<comment type="caution">
    <text evidence="1">The sequence shown here is derived from an EMBL/GenBank/DDBJ whole genome shotgun (WGS) entry which is preliminary data.</text>
</comment>
<gene>
    <name evidence="1" type="ORF">B7P43_G16528</name>
</gene>
<dbReference type="SUPFAM" id="SSF56219">
    <property type="entry name" value="DNase I-like"/>
    <property type="match status" value="1"/>
</dbReference>